<feature type="non-terminal residue" evidence="4">
    <location>
        <position position="1"/>
    </location>
</feature>
<protein>
    <submittedName>
        <fullName evidence="4">Ankyrin repeat domain-containing protein</fullName>
    </submittedName>
</protein>
<comment type="caution">
    <text evidence="4">The sequence shown here is derived from an EMBL/GenBank/DDBJ whole genome shotgun (WGS) entry which is preliminary data.</text>
</comment>
<dbReference type="GO" id="GO:0051059">
    <property type="term" value="F:NF-kappaB binding"/>
    <property type="evidence" value="ECO:0007669"/>
    <property type="project" value="TreeGrafter"/>
</dbReference>
<dbReference type="InterPro" id="IPR002110">
    <property type="entry name" value="Ankyrin_rpt"/>
</dbReference>
<dbReference type="Gene3D" id="1.25.40.20">
    <property type="entry name" value="Ankyrin repeat-containing domain"/>
    <property type="match status" value="1"/>
</dbReference>
<dbReference type="PANTHER" id="PTHR46680">
    <property type="entry name" value="NF-KAPPA-B INHIBITOR ALPHA"/>
    <property type="match status" value="1"/>
</dbReference>
<dbReference type="GO" id="GO:0005829">
    <property type="term" value="C:cytosol"/>
    <property type="evidence" value="ECO:0007669"/>
    <property type="project" value="TreeGrafter"/>
</dbReference>
<dbReference type="SMART" id="SM00248">
    <property type="entry name" value="ANK"/>
    <property type="match status" value="2"/>
</dbReference>
<evidence type="ECO:0000256" key="2">
    <source>
        <dbReference type="ARBA" id="ARBA00023043"/>
    </source>
</evidence>
<sequence length="234" mass="26611">EALATWNMTRNKIENNRRYEKQSTDVWDIMAYFAPDKIRIEEIFSKLIADDKEKLWSAVELLNKYKMVNLEAGIANIHELVQEITRLKLQKAGKEEEILRRALELINSGRVVKSTSHVTSVWGYASNHGRLIDDFYFNSSYIHRETFFIKESTPLHLLAESGDCKAINAIIAHIEKHYPNKLGEIVNVENNHGQTPLHIAAENGKLDVTQHLVSKGADINAKDSVYGSTPFHAA</sequence>
<keyword evidence="1" id="KW-0677">Repeat</keyword>
<accession>A0A6H2NUC3</accession>
<proteinExistence type="predicted"/>
<feature type="repeat" description="ANK" evidence="3">
    <location>
        <begin position="192"/>
        <end position="224"/>
    </location>
</feature>
<dbReference type="PROSITE" id="PS50088">
    <property type="entry name" value="ANK_REPEAT"/>
    <property type="match status" value="1"/>
</dbReference>
<dbReference type="InterPro" id="IPR051070">
    <property type="entry name" value="NF-kappa-B_inhibitor"/>
</dbReference>
<feature type="non-terminal residue" evidence="4">
    <location>
        <position position="234"/>
    </location>
</feature>
<organism evidence="4">
    <name type="scientific">Wolbachia pipientis</name>
    <dbReference type="NCBI Taxonomy" id="955"/>
    <lineage>
        <taxon>Bacteria</taxon>
        <taxon>Pseudomonadati</taxon>
        <taxon>Pseudomonadota</taxon>
        <taxon>Alphaproteobacteria</taxon>
        <taxon>Rickettsiales</taxon>
        <taxon>Anaplasmataceae</taxon>
        <taxon>Wolbachieae</taxon>
        <taxon>Wolbachia</taxon>
    </lineage>
</organism>
<gene>
    <name evidence="4" type="ORF">COM43_001825</name>
</gene>
<dbReference type="EMBL" id="NWVK02000075">
    <property type="protein sequence ID" value="TVS91016.1"/>
    <property type="molecule type" value="Genomic_DNA"/>
</dbReference>
<evidence type="ECO:0000256" key="3">
    <source>
        <dbReference type="PROSITE-ProRule" id="PRU00023"/>
    </source>
</evidence>
<dbReference type="InterPro" id="IPR036770">
    <property type="entry name" value="Ankyrin_rpt-contain_sf"/>
</dbReference>
<dbReference type="AlphaFoldDB" id="A0A6H2NUC3"/>
<reference evidence="4" key="1">
    <citation type="submission" date="2019-07" db="EMBL/GenBank/DDBJ databases">
        <title>Genome assemblies of Wolbachia strains wAlbA and wAlbB in wild caught Aedes albopictus specimens.</title>
        <authorList>
            <person name="Kulkarni A."/>
            <person name="Yu W."/>
            <person name="Xue R.-D."/>
            <person name="Ma Y."/>
            <person name="Xu J."/>
        </authorList>
    </citation>
    <scope>NUCLEOTIDE SEQUENCE</scope>
    <source>
        <strain evidence="4">FL2016</strain>
    </source>
</reference>
<evidence type="ECO:0000313" key="4">
    <source>
        <dbReference type="EMBL" id="TVS91016.1"/>
    </source>
</evidence>
<dbReference type="PANTHER" id="PTHR46680:SF3">
    <property type="entry name" value="NF-KAPPA-B INHIBITOR CACTUS"/>
    <property type="match status" value="1"/>
</dbReference>
<dbReference type="GO" id="GO:0071356">
    <property type="term" value="P:cellular response to tumor necrosis factor"/>
    <property type="evidence" value="ECO:0007669"/>
    <property type="project" value="TreeGrafter"/>
</dbReference>
<keyword evidence="2 3" id="KW-0040">ANK repeat</keyword>
<dbReference type="Pfam" id="PF12796">
    <property type="entry name" value="Ank_2"/>
    <property type="match status" value="1"/>
</dbReference>
<name>A0A6H2NUC3_WOLPI</name>
<evidence type="ECO:0000256" key="1">
    <source>
        <dbReference type="ARBA" id="ARBA00022737"/>
    </source>
</evidence>
<dbReference type="SUPFAM" id="SSF48403">
    <property type="entry name" value="Ankyrin repeat"/>
    <property type="match status" value="1"/>
</dbReference>
<dbReference type="PROSITE" id="PS50297">
    <property type="entry name" value="ANK_REP_REGION"/>
    <property type="match status" value="1"/>
</dbReference>
<dbReference type="Proteomes" id="UP000217566">
    <property type="component" value="Unassembled WGS sequence"/>
</dbReference>